<evidence type="ECO:0000313" key="2">
    <source>
        <dbReference type="Proteomes" id="UP000271098"/>
    </source>
</evidence>
<dbReference type="Proteomes" id="UP000271098">
    <property type="component" value="Unassembled WGS sequence"/>
</dbReference>
<dbReference type="EMBL" id="UYRT01090130">
    <property type="protein sequence ID" value="VDN35723.1"/>
    <property type="molecule type" value="Genomic_DNA"/>
</dbReference>
<dbReference type="WBParaSite" id="GPUH_0002031701-mRNA-1">
    <property type="protein sequence ID" value="GPUH_0002031701-mRNA-1"/>
    <property type="gene ID" value="GPUH_0002031701"/>
</dbReference>
<reference evidence="3" key="1">
    <citation type="submission" date="2016-06" db="UniProtKB">
        <authorList>
            <consortium name="WormBaseParasite"/>
        </authorList>
    </citation>
    <scope>IDENTIFICATION</scope>
</reference>
<accession>A0A183EH51</accession>
<dbReference type="AlphaFoldDB" id="A0A183EH51"/>
<dbReference type="Gene3D" id="2.60.40.10">
    <property type="entry name" value="Immunoglobulins"/>
    <property type="match status" value="1"/>
</dbReference>
<reference evidence="1 2" key="2">
    <citation type="submission" date="2018-11" db="EMBL/GenBank/DDBJ databases">
        <authorList>
            <consortium name="Pathogen Informatics"/>
        </authorList>
    </citation>
    <scope>NUCLEOTIDE SEQUENCE [LARGE SCALE GENOMIC DNA]</scope>
</reference>
<name>A0A183EH51_9BILA</name>
<keyword evidence="2" id="KW-1185">Reference proteome</keyword>
<evidence type="ECO:0000313" key="3">
    <source>
        <dbReference type="WBParaSite" id="GPUH_0002031701-mRNA-1"/>
    </source>
</evidence>
<protein>
    <submittedName>
        <fullName evidence="3">NR LBD domain-containing protein</fullName>
    </submittedName>
</protein>
<organism evidence="3">
    <name type="scientific">Gongylonema pulchrum</name>
    <dbReference type="NCBI Taxonomy" id="637853"/>
    <lineage>
        <taxon>Eukaryota</taxon>
        <taxon>Metazoa</taxon>
        <taxon>Ecdysozoa</taxon>
        <taxon>Nematoda</taxon>
        <taxon>Chromadorea</taxon>
        <taxon>Rhabditida</taxon>
        <taxon>Spirurina</taxon>
        <taxon>Spiruromorpha</taxon>
        <taxon>Spiruroidea</taxon>
        <taxon>Gongylonematidae</taxon>
        <taxon>Gongylonema</taxon>
    </lineage>
</organism>
<evidence type="ECO:0000313" key="1">
    <source>
        <dbReference type="EMBL" id="VDN35723.1"/>
    </source>
</evidence>
<dbReference type="InterPro" id="IPR013783">
    <property type="entry name" value="Ig-like_fold"/>
</dbReference>
<gene>
    <name evidence="1" type="ORF">GPUH_LOCUS20292</name>
</gene>
<dbReference type="OrthoDB" id="6346662at2759"/>
<proteinExistence type="predicted"/>
<sequence>MERSNEDTPRLTNVKRQRIVQVAWTRLRDEALLTAGEQSFTTDSRFQISLKPSEADWVLIIR</sequence>